<evidence type="ECO:0000256" key="10">
    <source>
        <dbReference type="ARBA" id="ARBA00023146"/>
    </source>
</evidence>
<evidence type="ECO:0000256" key="9">
    <source>
        <dbReference type="ARBA" id="ARBA00023128"/>
    </source>
</evidence>
<evidence type="ECO:0000256" key="6">
    <source>
        <dbReference type="ARBA" id="ARBA00022840"/>
    </source>
</evidence>
<proteinExistence type="inferred from homology"/>
<comment type="catalytic activity">
    <reaction evidence="12">
        <text>tRNA(Thr) + L-threonine + ATP = L-threonyl-tRNA(Thr) + AMP + diphosphate + H(+)</text>
        <dbReference type="Rhea" id="RHEA:24624"/>
        <dbReference type="Rhea" id="RHEA-COMP:9670"/>
        <dbReference type="Rhea" id="RHEA-COMP:9704"/>
        <dbReference type="ChEBI" id="CHEBI:15378"/>
        <dbReference type="ChEBI" id="CHEBI:30616"/>
        <dbReference type="ChEBI" id="CHEBI:33019"/>
        <dbReference type="ChEBI" id="CHEBI:57926"/>
        <dbReference type="ChEBI" id="CHEBI:78442"/>
        <dbReference type="ChEBI" id="CHEBI:78534"/>
        <dbReference type="ChEBI" id="CHEBI:456215"/>
        <dbReference type="EC" id="6.1.1.3"/>
    </reaction>
</comment>
<dbReference type="GO" id="GO:0006435">
    <property type="term" value="P:threonyl-tRNA aminoacylation"/>
    <property type="evidence" value="ECO:0007669"/>
    <property type="project" value="InterPro"/>
</dbReference>
<dbReference type="InterPro" id="IPR036621">
    <property type="entry name" value="Anticodon-bd_dom_sf"/>
</dbReference>
<dbReference type="SUPFAM" id="SSF52954">
    <property type="entry name" value="Class II aaRS ABD-related"/>
    <property type="match status" value="1"/>
</dbReference>
<dbReference type="PROSITE" id="PS50862">
    <property type="entry name" value="AA_TRNA_LIGASE_II"/>
    <property type="match status" value="1"/>
</dbReference>
<keyword evidence="10" id="KW-0030">Aminoacyl-tRNA synthetase</keyword>
<evidence type="ECO:0000256" key="4">
    <source>
        <dbReference type="ARBA" id="ARBA00022598"/>
    </source>
</evidence>
<dbReference type="PANTHER" id="PTHR11451:SF50">
    <property type="entry name" value="THREONINE--TRNA LIGASE, MITOCHONDRIAL"/>
    <property type="match status" value="1"/>
</dbReference>
<dbReference type="InterPro" id="IPR033728">
    <property type="entry name" value="ThrRS_core"/>
</dbReference>
<evidence type="ECO:0000256" key="13">
    <source>
        <dbReference type="SAM" id="Coils"/>
    </source>
</evidence>
<comment type="subcellular location">
    <subcellularLocation>
        <location evidence="1">Mitochondrion matrix</location>
    </subcellularLocation>
</comment>
<dbReference type="InterPro" id="IPR006195">
    <property type="entry name" value="aa-tRNA-synth_II"/>
</dbReference>
<accession>A0AA39QU49</accession>
<dbReference type="EMBL" id="JAFEKC020000019">
    <property type="protein sequence ID" value="KAK0509223.1"/>
    <property type="molecule type" value="Genomic_DNA"/>
</dbReference>
<dbReference type="Pfam" id="PF00587">
    <property type="entry name" value="tRNA-synt_2b"/>
    <property type="match status" value="1"/>
</dbReference>
<sequence length="693" mass="78908">MRSSRSLRPLQKTQLLGDLADSFAPNSFFRACCARSLSSSKRSPNPNHGHQRGKVSKSKAKEPNPNLKPEKADHRLIGALRSLYTTDVSSPGTPFFLPRGTHIFQKLTSFLRAQYPMLGFREVLTPTIYKEKLWRQSGHWDNYKDDMFMVEKGEKLTESYGLKPMNCPGHCILFRSKRRSYKELPIRYAEFSPLHRNEISGALSGLTRVRRFHQDDGHVFCRPSQVMDEVLKSIQFVKMVYGALGFNIADLSFVLSTRPKEGYIGEVEEWDRAEAQLKEALDRALIDDKSTMEQWDKLGTLLNEAADLRQAQLKEALDRALNDNKSRMEQRDKVGTLLKQAADLRQAQLKEALDRALNDDKFKMEQRDKLETLLNEAADLRQSRLKEALDRALFDNKFNMEQRDKLETLLNEAADLTLDYIDKIKFKVEKDKQYEPWTVSEGDGAFYGPKIDVILRDSDGKQHQTATIQLDFQLPKRFQLEYEAPAPALEAKGLTTDDPVLMETMGRVAPVMIHRAVLGSLERFIALLLERDFGKLPLWLSPRQMIILTVTDKPQVVKEARLARNTLSNLIPADMARPRSLNEPTYIVDFDASGDSIANKVARAKKFKYNLIGVMGLKNLTPKTTIDLEVNRDVQPDLEKTWNHIEKVKPGSQAPIQKDKGVGGVSKGGKGDGVRLEVGKIQMLMERLCRDYL</sequence>
<keyword evidence="13" id="KW-0175">Coiled coil</keyword>
<evidence type="ECO:0000256" key="5">
    <source>
        <dbReference type="ARBA" id="ARBA00022741"/>
    </source>
</evidence>
<feature type="domain" description="Aminoacyl-transfer RNA synthetases class-II family profile" evidence="15">
    <location>
        <begin position="103"/>
        <end position="537"/>
    </location>
</feature>
<organism evidence="16 17">
    <name type="scientific">Cladonia borealis</name>
    <dbReference type="NCBI Taxonomy" id="184061"/>
    <lineage>
        <taxon>Eukaryota</taxon>
        <taxon>Fungi</taxon>
        <taxon>Dikarya</taxon>
        <taxon>Ascomycota</taxon>
        <taxon>Pezizomycotina</taxon>
        <taxon>Lecanoromycetes</taxon>
        <taxon>OSLEUM clade</taxon>
        <taxon>Lecanoromycetidae</taxon>
        <taxon>Lecanorales</taxon>
        <taxon>Lecanorineae</taxon>
        <taxon>Cladoniaceae</taxon>
        <taxon>Cladonia</taxon>
    </lineage>
</organism>
<evidence type="ECO:0000256" key="14">
    <source>
        <dbReference type="SAM" id="MobiDB-lite"/>
    </source>
</evidence>
<dbReference type="SUPFAM" id="SSF55681">
    <property type="entry name" value="Class II aaRS and biotin synthetases"/>
    <property type="match status" value="1"/>
</dbReference>
<evidence type="ECO:0000256" key="8">
    <source>
        <dbReference type="ARBA" id="ARBA00022946"/>
    </source>
</evidence>
<dbReference type="AlphaFoldDB" id="A0AA39QU49"/>
<gene>
    <name evidence="16" type="ORF">JMJ35_008594</name>
</gene>
<dbReference type="FunFam" id="3.30.930.10:FF:000039">
    <property type="entry name" value="Threonyl-tRNA synthetase, mitochondrial"/>
    <property type="match status" value="1"/>
</dbReference>
<feature type="coiled-coil region" evidence="13">
    <location>
        <begin position="303"/>
        <end position="419"/>
    </location>
</feature>
<protein>
    <recommendedName>
        <fullName evidence="3">threonine--tRNA ligase</fullName>
        <ecNumber evidence="3">6.1.1.3</ecNumber>
    </recommendedName>
    <alternativeName>
        <fullName evidence="11">Threonyl-tRNA synthetase</fullName>
    </alternativeName>
</protein>
<feature type="compositionally biased region" description="Polar residues" evidence="14">
    <location>
        <begin position="37"/>
        <end position="48"/>
    </location>
</feature>
<dbReference type="CDD" id="cd00771">
    <property type="entry name" value="ThrRS_core"/>
    <property type="match status" value="1"/>
</dbReference>
<comment type="similarity">
    <text evidence="2">Belongs to the class-II aminoacyl-tRNA synthetase family.</text>
</comment>
<dbReference type="PANTHER" id="PTHR11451">
    <property type="entry name" value="THREONINE-TRNA LIGASE"/>
    <property type="match status" value="1"/>
</dbReference>
<name>A0AA39QU49_9LECA</name>
<evidence type="ECO:0000256" key="1">
    <source>
        <dbReference type="ARBA" id="ARBA00004305"/>
    </source>
</evidence>
<keyword evidence="17" id="KW-1185">Reference proteome</keyword>
<dbReference type="InterPro" id="IPR045864">
    <property type="entry name" value="aa-tRNA-synth_II/BPL/LPL"/>
</dbReference>
<feature type="compositionally biased region" description="Basic residues" evidence="14">
    <location>
        <begin position="49"/>
        <end position="58"/>
    </location>
</feature>
<dbReference type="Proteomes" id="UP001166286">
    <property type="component" value="Unassembled WGS sequence"/>
</dbReference>
<dbReference type="PRINTS" id="PR01047">
    <property type="entry name" value="TRNASYNTHTHR"/>
</dbReference>
<keyword evidence="8" id="KW-0809">Transit peptide</keyword>
<evidence type="ECO:0000256" key="2">
    <source>
        <dbReference type="ARBA" id="ARBA00008226"/>
    </source>
</evidence>
<evidence type="ECO:0000256" key="3">
    <source>
        <dbReference type="ARBA" id="ARBA00013163"/>
    </source>
</evidence>
<evidence type="ECO:0000259" key="15">
    <source>
        <dbReference type="PROSITE" id="PS50862"/>
    </source>
</evidence>
<comment type="caution">
    <text evidence="16">The sequence shown here is derived from an EMBL/GenBank/DDBJ whole genome shotgun (WGS) entry which is preliminary data.</text>
</comment>
<evidence type="ECO:0000256" key="7">
    <source>
        <dbReference type="ARBA" id="ARBA00022917"/>
    </source>
</evidence>
<keyword evidence="6" id="KW-0067">ATP-binding</keyword>
<evidence type="ECO:0000256" key="11">
    <source>
        <dbReference type="ARBA" id="ARBA00031900"/>
    </source>
</evidence>
<dbReference type="EC" id="6.1.1.3" evidence="3"/>
<evidence type="ECO:0000256" key="12">
    <source>
        <dbReference type="ARBA" id="ARBA00049515"/>
    </source>
</evidence>
<feature type="region of interest" description="Disordered" evidence="14">
    <location>
        <begin position="37"/>
        <end position="72"/>
    </location>
</feature>
<keyword evidence="9" id="KW-0496">Mitochondrion</keyword>
<dbReference type="Gene3D" id="3.40.50.800">
    <property type="entry name" value="Anticodon-binding domain"/>
    <property type="match status" value="1"/>
</dbReference>
<dbReference type="GO" id="GO:0005759">
    <property type="term" value="C:mitochondrial matrix"/>
    <property type="evidence" value="ECO:0007669"/>
    <property type="project" value="UniProtKB-SubCell"/>
</dbReference>
<keyword evidence="4" id="KW-0436">Ligase</keyword>
<dbReference type="GO" id="GO:0004829">
    <property type="term" value="F:threonine-tRNA ligase activity"/>
    <property type="evidence" value="ECO:0007669"/>
    <property type="project" value="UniProtKB-EC"/>
</dbReference>
<dbReference type="GO" id="GO:0005524">
    <property type="term" value="F:ATP binding"/>
    <property type="evidence" value="ECO:0007669"/>
    <property type="project" value="UniProtKB-KW"/>
</dbReference>
<reference evidence="16" key="1">
    <citation type="submission" date="2023-03" db="EMBL/GenBank/DDBJ databases">
        <title>Complete genome of Cladonia borealis.</title>
        <authorList>
            <person name="Park H."/>
        </authorList>
    </citation>
    <scope>NUCLEOTIDE SEQUENCE</scope>
    <source>
        <strain evidence="16">ANT050790</strain>
    </source>
</reference>
<keyword evidence="7" id="KW-0648">Protein biosynthesis</keyword>
<dbReference type="Gene3D" id="3.30.930.10">
    <property type="entry name" value="Bira Bifunctional Protein, Domain 2"/>
    <property type="match status" value="2"/>
</dbReference>
<dbReference type="InterPro" id="IPR002314">
    <property type="entry name" value="aa-tRNA-synt_IIb"/>
</dbReference>
<keyword evidence="5" id="KW-0547">Nucleotide-binding</keyword>
<evidence type="ECO:0000313" key="17">
    <source>
        <dbReference type="Proteomes" id="UP001166286"/>
    </source>
</evidence>
<dbReference type="InterPro" id="IPR002320">
    <property type="entry name" value="Thr-tRNA-ligase_IIa"/>
</dbReference>
<evidence type="ECO:0000313" key="16">
    <source>
        <dbReference type="EMBL" id="KAK0509223.1"/>
    </source>
</evidence>